<dbReference type="Pfam" id="PF20149">
    <property type="entry name" value="DUF6532"/>
    <property type="match status" value="1"/>
</dbReference>
<feature type="region of interest" description="Disordered" evidence="1">
    <location>
        <begin position="214"/>
        <end position="268"/>
    </location>
</feature>
<evidence type="ECO:0000313" key="3">
    <source>
        <dbReference type="EMBL" id="KAL0063338.1"/>
    </source>
</evidence>
<reference evidence="3 4" key="1">
    <citation type="submission" date="2024-05" db="EMBL/GenBank/DDBJ databases">
        <title>A draft genome resource for the thread blight pathogen Marasmius tenuissimus strain MS-2.</title>
        <authorList>
            <person name="Yulfo-Soto G.E."/>
            <person name="Baruah I.K."/>
            <person name="Amoako-Attah I."/>
            <person name="Bukari Y."/>
            <person name="Meinhardt L.W."/>
            <person name="Bailey B.A."/>
            <person name="Cohen S.P."/>
        </authorList>
    </citation>
    <scope>NUCLEOTIDE SEQUENCE [LARGE SCALE GENOMIC DNA]</scope>
    <source>
        <strain evidence="3 4">MS-2</strain>
    </source>
</reference>
<keyword evidence="4" id="KW-1185">Reference proteome</keyword>
<feature type="region of interest" description="Disordered" evidence="1">
    <location>
        <begin position="20"/>
        <end position="86"/>
    </location>
</feature>
<organism evidence="3 4">
    <name type="scientific">Marasmius tenuissimus</name>
    <dbReference type="NCBI Taxonomy" id="585030"/>
    <lineage>
        <taxon>Eukaryota</taxon>
        <taxon>Fungi</taxon>
        <taxon>Dikarya</taxon>
        <taxon>Basidiomycota</taxon>
        <taxon>Agaricomycotina</taxon>
        <taxon>Agaricomycetes</taxon>
        <taxon>Agaricomycetidae</taxon>
        <taxon>Agaricales</taxon>
        <taxon>Marasmiineae</taxon>
        <taxon>Marasmiaceae</taxon>
        <taxon>Marasmius</taxon>
    </lineage>
</organism>
<evidence type="ECO:0000313" key="4">
    <source>
        <dbReference type="Proteomes" id="UP001437256"/>
    </source>
</evidence>
<proteinExistence type="predicted"/>
<feature type="compositionally biased region" description="Polar residues" evidence="1">
    <location>
        <begin position="227"/>
        <end position="239"/>
    </location>
</feature>
<sequence length="566" mass="62155">MFLFFRAGQMMVEDQAKKAAKTASAAKRKKTSAGRLQLPTRQREPFNNAEPSANEWPGGVTARTPPQLSLGSASSSQMAQSEPPTLVNTNWTDEQLAELGLFFAQNHFSVMNNMQPQTEWPSGDIRTNQSWMNFGGRMDFSAAEMLEIEDDPDGDREEPSEDACLAQSAAFDEQYLPSVPGGGINTSPRTPGHSVHGVVQQPASFAFRFPQPLALDAPVPQPPNFQVEAQSPQSRTATPLASKHTKARGADGDSDDDQAQYTTPKTQKRRGFNALGLSAFRKEVNSLACKYMNTQLAASNAWPDQPVQNTEMTVSGATEAPYDPRQALAVECWYKAYVHAKGRFAVADANGNLEPSQDEIKLISHRDAQLRNLFKKAAQQVVPSHYNLKQTTRRGLSRQDAILHNRGKVAHLKTENRFLFEDPDDIEVPLSIYKNEIFEQVIIKSIFNNGKKSIGAVSSAIFGDVMPIATLALAATAVEAAIDEYCEGLPEESTPFTTGTYLKVYHYHYSQLLTWQKSGNSQALNDLLREMLNGAKHAAGVVQATGDTAEQVTQSERAPVSLSKFT</sequence>
<dbReference type="InterPro" id="IPR045341">
    <property type="entry name" value="DUF6532"/>
</dbReference>
<evidence type="ECO:0000259" key="2">
    <source>
        <dbReference type="Pfam" id="PF20149"/>
    </source>
</evidence>
<dbReference type="EMBL" id="JBBXMP010000083">
    <property type="protein sequence ID" value="KAL0063338.1"/>
    <property type="molecule type" value="Genomic_DNA"/>
</dbReference>
<evidence type="ECO:0000256" key="1">
    <source>
        <dbReference type="SAM" id="MobiDB-lite"/>
    </source>
</evidence>
<gene>
    <name evidence="3" type="ORF">AAF712_009733</name>
</gene>
<protein>
    <recommendedName>
        <fullName evidence="2">DUF6532 domain-containing protein</fullName>
    </recommendedName>
</protein>
<feature type="domain" description="DUF6532" evidence="2">
    <location>
        <begin position="288"/>
        <end position="515"/>
    </location>
</feature>
<feature type="compositionally biased region" description="Polar residues" evidence="1">
    <location>
        <begin position="547"/>
        <end position="556"/>
    </location>
</feature>
<name>A0ABR2ZPK9_9AGAR</name>
<dbReference type="Proteomes" id="UP001437256">
    <property type="component" value="Unassembled WGS sequence"/>
</dbReference>
<feature type="region of interest" description="Disordered" evidence="1">
    <location>
        <begin position="547"/>
        <end position="566"/>
    </location>
</feature>
<comment type="caution">
    <text evidence="3">The sequence shown here is derived from an EMBL/GenBank/DDBJ whole genome shotgun (WGS) entry which is preliminary data.</text>
</comment>
<feature type="compositionally biased region" description="Polar residues" evidence="1">
    <location>
        <begin position="64"/>
        <end position="86"/>
    </location>
</feature>
<accession>A0ABR2ZPK9</accession>